<dbReference type="HOGENOM" id="CLU_2051041_0_0_1"/>
<organism evidence="1 2">
    <name type="scientific">Sclerotinia sclerotiorum (strain ATCC 18683 / 1980 / Ss-1)</name>
    <name type="common">White mold</name>
    <name type="synonym">Whetzelinia sclerotiorum</name>
    <dbReference type="NCBI Taxonomy" id="665079"/>
    <lineage>
        <taxon>Eukaryota</taxon>
        <taxon>Fungi</taxon>
        <taxon>Dikarya</taxon>
        <taxon>Ascomycota</taxon>
        <taxon>Pezizomycotina</taxon>
        <taxon>Leotiomycetes</taxon>
        <taxon>Helotiales</taxon>
        <taxon>Sclerotiniaceae</taxon>
        <taxon>Sclerotinia</taxon>
    </lineage>
</organism>
<proteinExistence type="predicted"/>
<accession>A7E4D9</accession>
<dbReference type="Proteomes" id="UP000001312">
    <property type="component" value="Unassembled WGS sequence"/>
</dbReference>
<dbReference type="KEGG" id="ssl:SS1G_00161"/>
<name>A7E4D9_SCLS1</name>
<dbReference type="RefSeq" id="XP_001598075.1">
    <property type="nucleotide sequence ID" value="XM_001598025.1"/>
</dbReference>
<dbReference type="EMBL" id="CH476621">
    <property type="protein sequence ID" value="EDN90761.1"/>
    <property type="molecule type" value="Genomic_DNA"/>
</dbReference>
<reference evidence="2" key="1">
    <citation type="journal article" date="2011" name="PLoS Genet.">
        <title>Genomic analysis of the necrotrophic fungal pathogens Sclerotinia sclerotiorum and Botrytis cinerea.</title>
        <authorList>
            <person name="Amselem J."/>
            <person name="Cuomo C.A."/>
            <person name="van Kan J.A."/>
            <person name="Viaud M."/>
            <person name="Benito E.P."/>
            <person name="Couloux A."/>
            <person name="Coutinho P.M."/>
            <person name="de Vries R.P."/>
            <person name="Dyer P.S."/>
            <person name="Fillinger S."/>
            <person name="Fournier E."/>
            <person name="Gout L."/>
            <person name="Hahn M."/>
            <person name="Kohn L."/>
            <person name="Lapalu N."/>
            <person name="Plummer K.M."/>
            <person name="Pradier J.M."/>
            <person name="Quevillon E."/>
            <person name="Sharon A."/>
            <person name="Simon A."/>
            <person name="ten Have A."/>
            <person name="Tudzynski B."/>
            <person name="Tudzynski P."/>
            <person name="Wincker P."/>
            <person name="Andrew M."/>
            <person name="Anthouard V."/>
            <person name="Beever R.E."/>
            <person name="Beffa R."/>
            <person name="Benoit I."/>
            <person name="Bouzid O."/>
            <person name="Brault B."/>
            <person name="Chen Z."/>
            <person name="Choquer M."/>
            <person name="Collemare J."/>
            <person name="Cotton P."/>
            <person name="Danchin E.G."/>
            <person name="Da Silva C."/>
            <person name="Gautier A."/>
            <person name="Giraud C."/>
            <person name="Giraud T."/>
            <person name="Gonzalez C."/>
            <person name="Grossetete S."/>
            <person name="Guldener U."/>
            <person name="Henrissat B."/>
            <person name="Howlett B.J."/>
            <person name="Kodira C."/>
            <person name="Kretschmer M."/>
            <person name="Lappartient A."/>
            <person name="Leroch M."/>
            <person name="Levis C."/>
            <person name="Mauceli E."/>
            <person name="Neuveglise C."/>
            <person name="Oeser B."/>
            <person name="Pearson M."/>
            <person name="Poulain J."/>
            <person name="Poussereau N."/>
            <person name="Quesneville H."/>
            <person name="Rascle C."/>
            <person name="Schumacher J."/>
            <person name="Segurens B."/>
            <person name="Sexton A."/>
            <person name="Silva E."/>
            <person name="Sirven C."/>
            <person name="Soanes D.M."/>
            <person name="Talbot N.J."/>
            <person name="Templeton M."/>
            <person name="Yandava C."/>
            <person name="Yarden O."/>
            <person name="Zeng Q."/>
            <person name="Rollins J.A."/>
            <person name="Lebrun M.H."/>
            <person name="Dickman M."/>
        </authorList>
    </citation>
    <scope>NUCLEOTIDE SEQUENCE [LARGE SCALE GENOMIC DNA]</scope>
    <source>
        <strain evidence="2">ATCC 18683 / 1980 / Ss-1</strain>
    </source>
</reference>
<dbReference type="AlphaFoldDB" id="A7E4D9"/>
<sequence length="120" mass="13469">MRNIEIDALSSMIYFEILIRSRCSIELSTKEVEGNLYWALKGVIGSQFQKHHEPSSISCGSNYTGMTGSQALWLSDIDIENLSAESATMQIVYELPGYTKCHKELTLQVSDLEMALPQHP</sequence>
<dbReference type="GeneID" id="5494535"/>
<protein>
    <submittedName>
        <fullName evidence="1">Uncharacterized protein</fullName>
    </submittedName>
</protein>
<keyword evidence="2" id="KW-1185">Reference proteome</keyword>
<evidence type="ECO:0000313" key="2">
    <source>
        <dbReference type="Proteomes" id="UP000001312"/>
    </source>
</evidence>
<gene>
    <name evidence="1" type="ORF">SS1G_00161</name>
</gene>
<dbReference type="InParanoid" id="A7E4D9"/>
<evidence type="ECO:0000313" key="1">
    <source>
        <dbReference type="EMBL" id="EDN90761.1"/>
    </source>
</evidence>